<dbReference type="Proteomes" id="UP000524535">
    <property type="component" value="Unassembled WGS sequence"/>
</dbReference>
<dbReference type="InterPro" id="IPR011059">
    <property type="entry name" value="Metal-dep_hydrolase_composite"/>
</dbReference>
<evidence type="ECO:0000313" key="3">
    <source>
        <dbReference type="EMBL" id="MBB4411245.1"/>
    </source>
</evidence>
<dbReference type="SUPFAM" id="SSF51338">
    <property type="entry name" value="Composite domain of metallo-dependent hydrolases"/>
    <property type="match status" value="1"/>
</dbReference>
<evidence type="ECO:0000313" key="4">
    <source>
        <dbReference type="EMBL" id="MBB4445934.1"/>
    </source>
</evidence>
<evidence type="ECO:0000313" key="5">
    <source>
        <dbReference type="Proteomes" id="UP000520770"/>
    </source>
</evidence>
<dbReference type="Gene3D" id="3.10.310.70">
    <property type="match status" value="1"/>
</dbReference>
<name>A0A7W6S355_9HYPH</name>
<evidence type="ECO:0000313" key="6">
    <source>
        <dbReference type="Proteomes" id="UP000524535"/>
    </source>
</evidence>
<dbReference type="Gene3D" id="3.20.20.140">
    <property type="entry name" value="Metal-dependent hydrolases"/>
    <property type="match status" value="1"/>
</dbReference>
<dbReference type="SUPFAM" id="SSF51556">
    <property type="entry name" value="Metallo-dependent hydrolases"/>
    <property type="match status" value="1"/>
</dbReference>
<accession>A0A7W6S355</accession>
<feature type="domain" description="Amidohydrolase 3" evidence="1">
    <location>
        <begin position="52"/>
        <end position="554"/>
    </location>
</feature>
<dbReference type="EMBL" id="JACIGW010000001">
    <property type="protein sequence ID" value="MBB4346361.1"/>
    <property type="molecule type" value="Genomic_DNA"/>
</dbReference>
<keyword evidence="6" id="KW-1185">Reference proteome</keyword>
<dbReference type="Gene3D" id="2.30.40.10">
    <property type="entry name" value="Urease, subunit C, domain 1"/>
    <property type="match status" value="1"/>
</dbReference>
<evidence type="ECO:0000259" key="1">
    <source>
        <dbReference type="Pfam" id="PF07969"/>
    </source>
</evidence>
<sequence length="559" mass="61554">MQTFADIIIVNARVLTMDDTAPKAEALAISGNRIVAVGSTAEIEPLKGPATRVIDAAQGTVLPGFNEAHMHIFMGSVGLRQLSLYKVKGFDELKAKVEDYAARNLDLKLLLARSADYTILSETERTTRHDLDRVISDRPFAMISPDHHTAWANTRALELAGLLHGRQVGVGNKVVMGEDGLASGELREADAMQPVFDLSETGGREGLGIGTGGEPDSLTPQERAIDLDIIRNGLAYCASLGITSIQNMDGNFYQLEILDEIEKTSGLPVRVRMPYHMKNFMPISDLKEKAAAWHDRFDTDRLRCDFVKMFIDGVTEGESAVFLDDYAHRPGWKGDPLFSQQHLNDIVTEADRLKLPVAVHAIGDGAVRMVLDAYEAASEANGKRDARNRIEHIEVIHEDDIPRFKELGVIASMQPTHPPGNAGLPLEPYLSFIGRDRWPLAFAWRTLADAGAEIVFATDWPVSPLDPMGCIHDAMTRKRWADDLQDQRLTLTETLAAYTSTGAHVEFMEDRKGRLKPGYLADVVILSGDVEATAVEDLDAIRPVFTICDGKVTYEKAPT</sequence>
<reference evidence="5 6" key="1">
    <citation type="submission" date="2020-08" db="EMBL/GenBank/DDBJ databases">
        <title>Genomic Encyclopedia of Type Strains, Phase IV (KMG-V): Genome sequencing to study the core and pangenomes of soil and plant-associated prokaryotes.</title>
        <authorList>
            <person name="Whitman W."/>
        </authorList>
    </citation>
    <scope>NUCLEOTIDE SEQUENCE [LARGE SCALE GENOMIC DNA]</scope>
    <source>
        <strain evidence="3 6">SEMIA 444</strain>
        <strain evidence="2 5">SEMIA 448</strain>
        <strain evidence="4 7">SEMIA 452</strain>
    </source>
</reference>
<gene>
    <name evidence="3" type="ORF">GGE31_001716</name>
    <name evidence="2" type="ORF">GGE33_000069</name>
    <name evidence="4" type="ORF">GGE35_001716</name>
</gene>
<dbReference type="PANTHER" id="PTHR22642:SF2">
    <property type="entry name" value="PROTEIN LONG AFTER FAR-RED 3"/>
    <property type="match status" value="1"/>
</dbReference>
<dbReference type="CDD" id="cd01300">
    <property type="entry name" value="YtcJ_like"/>
    <property type="match status" value="1"/>
</dbReference>
<dbReference type="PANTHER" id="PTHR22642">
    <property type="entry name" value="IMIDAZOLONEPROPIONASE"/>
    <property type="match status" value="1"/>
</dbReference>
<evidence type="ECO:0000313" key="2">
    <source>
        <dbReference type="EMBL" id="MBB4346361.1"/>
    </source>
</evidence>
<evidence type="ECO:0000313" key="7">
    <source>
        <dbReference type="Proteomes" id="UP000576087"/>
    </source>
</evidence>
<dbReference type="Proteomes" id="UP000520770">
    <property type="component" value="Unassembled WGS sequence"/>
</dbReference>
<dbReference type="Proteomes" id="UP000576087">
    <property type="component" value="Unassembled WGS sequence"/>
</dbReference>
<dbReference type="InterPro" id="IPR013108">
    <property type="entry name" value="Amidohydro_3"/>
</dbReference>
<dbReference type="InterPro" id="IPR033932">
    <property type="entry name" value="YtcJ-like"/>
</dbReference>
<dbReference type="RefSeq" id="WP_183820816.1">
    <property type="nucleotide sequence ID" value="NZ_JACIGW010000001.1"/>
</dbReference>
<comment type="caution">
    <text evidence="2">The sequence shown here is derived from an EMBL/GenBank/DDBJ whole genome shotgun (WGS) entry which is preliminary data.</text>
</comment>
<dbReference type="InterPro" id="IPR032466">
    <property type="entry name" value="Metal_Hydrolase"/>
</dbReference>
<protein>
    <recommendedName>
        <fullName evidence="1">Amidohydrolase 3 domain-containing protein</fullName>
    </recommendedName>
</protein>
<dbReference type="GO" id="GO:0016810">
    <property type="term" value="F:hydrolase activity, acting on carbon-nitrogen (but not peptide) bonds"/>
    <property type="evidence" value="ECO:0007669"/>
    <property type="project" value="InterPro"/>
</dbReference>
<dbReference type="EMBL" id="JACIHM010000001">
    <property type="protein sequence ID" value="MBB4445934.1"/>
    <property type="molecule type" value="Genomic_DNA"/>
</dbReference>
<proteinExistence type="predicted"/>
<dbReference type="Pfam" id="PF07969">
    <property type="entry name" value="Amidohydro_3"/>
    <property type="match status" value="1"/>
</dbReference>
<organism evidence="2 5">
    <name type="scientific">Aliirhizobium cellulosilyticum</name>
    <dbReference type="NCBI Taxonomy" id="393664"/>
    <lineage>
        <taxon>Bacteria</taxon>
        <taxon>Pseudomonadati</taxon>
        <taxon>Pseudomonadota</taxon>
        <taxon>Alphaproteobacteria</taxon>
        <taxon>Hyphomicrobiales</taxon>
        <taxon>Rhizobiaceae</taxon>
        <taxon>Aliirhizobium</taxon>
    </lineage>
</organism>
<dbReference type="EMBL" id="JACIGY010000001">
    <property type="protein sequence ID" value="MBB4411245.1"/>
    <property type="molecule type" value="Genomic_DNA"/>
</dbReference>
<dbReference type="AlphaFoldDB" id="A0A7W6S355"/>